<dbReference type="Pfam" id="PF00583">
    <property type="entry name" value="Acetyltransf_1"/>
    <property type="match status" value="1"/>
</dbReference>
<keyword evidence="1 4" id="KW-0808">Transferase</keyword>
<name>A0A921SSD0_9FIRM</name>
<dbReference type="InterPro" id="IPR016181">
    <property type="entry name" value="Acyl_CoA_acyltransferase"/>
</dbReference>
<dbReference type="InterPro" id="IPR000182">
    <property type="entry name" value="GNAT_dom"/>
</dbReference>
<dbReference type="Gene3D" id="3.40.630.30">
    <property type="match status" value="1"/>
</dbReference>
<feature type="domain" description="N-acetyltransferase" evidence="3">
    <location>
        <begin position="13"/>
        <end position="187"/>
    </location>
</feature>
<dbReference type="EMBL" id="DYUC01000029">
    <property type="protein sequence ID" value="HJG86137.1"/>
    <property type="molecule type" value="Genomic_DNA"/>
</dbReference>
<dbReference type="PANTHER" id="PTHR43420">
    <property type="entry name" value="ACETYLTRANSFERASE"/>
    <property type="match status" value="1"/>
</dbReference>
<evidence type="ECO:0000256" key="2">
    <source>
        <dbReference type="ARBA" id="ARBA00023315"/>
    </source>
</evidence>
<dbReference type="RefSeq" id="WP_295370128.1">
    <property type="nucleotide sequence ID" value="NZ_DYUC01000029.1"/>
</dbReference>
<evidence type="ECO:0000259" key="3">
    <source>
        <dbReference type="PROSITE" id="PS51186"/>
    </source>
</evidence>
<dbReference type="AlphaFoldDB" id="A0A921SSD0"/>
<dbReference type="GO" id="GO:0016747">
    <property type="term" value="F:acyltransferase activity, transferring groups other than amino-acyl groups"/>
    <property type="evidence" value="ECO:0007669"/>
    <property type="project" value="InterPro"/>
</dbReference>
<gene>
    <name evidence="4" type="ORF">K8V01_03805</name>
</gene>
<reference evidence="4" key="1">
    <citation type="journal article" date="2021" name="PeerJ">
        <title>Extensive microbial diversity within the chicken gut microbiome revealed by metagenomics and culture.</title>
        <authorList>
            <person name="Gilroy R."/>
            <person name="Ravi A."/>
            <person name="Getino M."/>
            <person name="Pursley I."/>
            <person name="Horton D.L."/>
            <person name="Alikhan N.F."/>
            <person name="Baker D."/>
            <person name="Gharbi K."/>
            <person name="Hall N."/>
            <person name="Watson M."/>
            <person name="Adriaenssens E.M."/>
            <person name="Foster-Nyarko E."/>
            <person name="Jarju S."/>
            <person name="Secka A."/>
            <person name="Antonio M."/>
            <person name="Oren A."/>
            <person name="Chaudhuri R.R."/>
            <person name="La Ragione R."/>
            <person name="Hildebrand F."/>
            <person name="Pallen M.J."/>
        </authorList>
    </citation>
    <scope>NUCLEOTIDE SEQUENCE</scope>
    <source>
        <strain evidence="4">CHK179-5677</strain>
    </source>
</reference>
<protein>
    <submittedName>
        <fullName evidence="4">GNAT family N-acetyltransferase</fullName>
        <ecNumber evidence="4">2.3.1.-</ecNumber>
    </submittedName>
</protein>
<comment type="caution">
    <text evidence="4">The sequence shown here is derived from an EMBL/GenBank/DDBJ whole genome shotgun (WGS) entry which is preliminary data.</text>
</comment>
<dbReference type="PROSITE" id="PS51186">
    <property type="entry name" value="GNAT"/>
    <property type="match status" value="1"/>
</dbReference>
<evidence type="ECO:0000313" key="4">
    <source>
        <dbReference type="EMBL" id="HJG86137.1"/>
    </source>
</evidence>
<keyword evidence="2 4" id="KW-0012">Acyltransferase</keyword>
<dbReference type="PANTHER" id="PTHR43420:SF12">
    <property type="entry name" value="N-ACETYLTRANSFERASE DOMAIN-CONTAINING PROTEIN"/>
    <property type="match status" value="1"/>
</dbReference>
<reference evidence="4" key="2">
    <citation type="submission" date="2021-09" db="EMBL/GenBank/DDBJ databases">
        <authorList>
            <person name="Gilroy R."/>
        </authorList>
    </citation>
    <scope>NUCLEOTIDE SEQUENCE</scope>
    <source>
        <strain evidence="4">CHK179-5677</strain>
    </source>
</reference>
<accession>A0A921SSD0</accession>
<organism evidence="4 5">
    <name type="scientific">Pseudoflavonifractor capillosus</name>
    <dbReference type="NCBI Taxonomy" id="106588"/>
    <lineage>
        <taxon>Bacteria</taxon>
        <taxon>Bacillati</taxon>
        <taxon>Bacillota</taxon>
        <taxon>Clostridia</taxon>
        <taxon>Eubacteriales</taxon>
        <taxon>Oscillospiraceae</taxon>
        <taxon>Pseudoflavonifractor</taxon>
    </lineage>
</organism>
<evidence type="ECO:0000313" key="5">
    <source>
        <dbReference type="Proteomes" id="UP000760668"/>
    </source>
</evidence>
<dbReference type="SUPFAM" id="SSF55729">
    <property type="entry name" value="Acyl-CoA N-acyltransferases (Nat)"/>
    <property type="match status" value="1"/>
</dbReference>
<sequence>MSGLRFVDARTDEHFAAMSLIHALGWRDTYVGYVPDDYMAREITDDRWVKYFREDYETGRCHGLLLYNGDTPVSAINYGPARTENYNAGTRTGSAFPNEAYQGWGEIISFYTHPDHRGKGYGGALFEEALRRLKAGGFQNAFVFVLRENSGARRFYAAHGFRWDGTHADIPFPPDAICVDLRYTRAL</sequence>
<proteinExistence type="predicted"/>
<dbReference type="EC" id="2.3.1.-" evidence="4"/>
<evidence type="ECO:0000256" key="1">
    <source>
        <dbReference type="ARBA" id="ARBA00022679"/>
    </source>
</evidence>
<dbReference type="CDD" id="cd04301">
    <property type="entry name" value="NAT_SF"/>
    <property type="match status" value="1"/>
</dbReference>
<dbReference type="Proteomes" id="UP000760668">
    <property type="component" value="Unassembled WGS sequence"/>
</dbReference>
<dbReference type="InterPro" id="IPR050680">
    <property type="entry name" value="YpeA/RimI_acetyltransf"/>
</dbReference>